<name>A0ACC2KER5_PERAE</name>
<sequence length="149" mass="16275">MLLFDCNSGIIPPSSQAIQLELSAKQSFMEGAYNHVLSAKQTVAHETCVYFMDLLVKTVRDEIAGCSEKAYEYFSINEAKQILMFSSDQELSELSGASGVGDKEWVCVLPEVKGDCTLQGDSVTAAYQSDAKLCKRVGANSLKLLELFS</sequence>
<evidence type="ECO:0000313" key="1">
    <source>
        <dbReference type="EMBL" id="KAJ8619506.1"/>
    </source>
</evidence>
<accession>A0ACC2KER5</accession>
<dbReference type="Proteomes" id="UP001234297">
    <property type="component" value="Chromosome 9"/>
</dbReference>
<comment type="caution">
    <text evidence="1">The sequence shown here is derived from an EMBL/GenBank/DDBJ whole genome shotgun (WGS) entry which is preliminary data.</text>
</comment>
<protein>
    <submittedName>
        <fullName evidence="1">Uncharacterized protein</fullName>
    </submittedName>
</protein>
<dbReference type="EMBL" id="CM056817">
    <property type="protein sequence ID" value="KAJ8619506.1"/>
    <property type="molecule type" value="Genomic_DNA"/>
</dbReference>
<reference evidence="1 2" key="1">
    <citation type="journal article" date="2022" name="Hortic Res">
        <title>A haplotype resolved chromosomal level avocado genome allows analysis of novel avocado genes.</title>
        <authorList>
            <person name="Nath O."/>
            <person name="Fletcher S.J."/>
            <person name="Hayward A."/>
            <person name="Shaw L.M."/>
            <person name="Masouleh A.K."/>
            <person name="Furtado A."/>
            <person name="Henry R.J."/>
            <person name="Mitter N."/>
        </authorList>
    </citation>
    <scope>NUCLEOTIDE SEQUENCE [LARGE SCALE GENOMIC DNA]</scope>
    <source>
        <strain evidence="2">cv. Hass</strain>
    </source>
</reference>
<proteinExistence type="predicted"/>
<organism evidence="1 2">
    <name type="scientific">Persea americana</name>
    <name type="common">Avocado</name>
    <dbReference type="NCBI Taxonomy" id="3435"/>
    <lineage>
        <taxon>Eukaryota</taxon>
        <taxon>Viridiplantae</taxon>
        <taxon>Streptophyta</taxon>
        <taxon>Embryophyta</taxon>
        <taxon>Tracheophyta</taxon>
        <taxon>Spermatophyta</taxon>
        <taxon>Magnoliopsida</taxon>
        <taxon>Magnoliidae</taxon>
        <taxon>Laurales</taxon>
        <taxon>Lauraceae</taxon>
        <taxon>Persea</taxon>
    </lineage>
</organism>
<keyword evidence="2" id="KW-1185">Reference proteome</keyword>
<evidence type="ECO:0000313" key="2">
    <source>
        <dbReference type="Proteomes" id="UP001234297"/>
    </source>
</evidence>
<gene>
    <name evidence="1" type="ORF">MRB53_028035</name>
</gene>